<dbReference type="EMBL" id="CAWUHC010000066">
    <property type="protein sequence ID" value="CAK7227537.1"/>
    <property type="molecule type" value="Genomic_DNA"/>
</dbReference>
<dbReference type="InterPro" id="IPR029058">
    <property type="entry name" value="AB_hydrolase_fold"/>
</dbReference>
<dbReference type="InterPro" id="IPR000801">
    <property type="entry name" value="Esterase-like"/>
</dbReference>
<proteinExistence type="predicted"/>
<dbReference type="PANTHER" id="PTHR48098:SF1">
    <property type="entry name" value="DIACYLGLYCEROL ACYLTRANSFERASE_MYCOLYLTRANSFERASE AG85A"/>
    <property type="match status" value="1"/>
</dbReference>
<dbReference type="Gene3D" id="3.40.50.1820">
    <property type="entry name" value="alpha/beta hydrolase"/>
    <property type="match status" value="1"/>
</dbReference>
<gene>
    <name evidence="1" type="ORF">SBRCBS47491_006603</name>
</gene>
<protein>
    <recommendedName>
        <fullName evidence="3">Esterase</fullName>
    </recommendedName>
</protein>
<name>A0ABP0C7B4_9PEZI</name>
<dbReference type="Pfam" id="PF00756">
    <property type="entry name" value="Esterase"/>
    <property type="match status" value="1"/>
</dbReference>
<keyword evidence="2" id="KW-1185">Reference proteome</keyword>
<dbReference type="SUPFAM" id="SSF53474">
    <property type="entry name" value="alpha/beta-Hydrolases"/>
    <property type="match status" value="1"/>
</dbReference>
<organism evidence="1 2">
    <name type="scientific">Sporothrix bragantina</name>
    <dbReference type="NCBI Taxonomy" id="671064"/>
    <lineage>
        <taxon>Eukaryota</taxon>
        <taxon>Fungi</taxon>
        <taxon>Dikarya</taxon>
        <taxon>Ascomycota</taxon>
        <taxon>Pezizomycotina</taxon>
        <taxon>Sordariomycetes</taxon>
        <taxon>Sordariomycetidae</taxon>
        <taxon>Ophiostomatales</taxon>
        <taxon>Ophiostomataceae</taxon>
        <taxon>Sporothrix</taxon>
    </lineage>
</organism>
<dbReference type="PANTHER" id="PTHR48098">
    <property type="entry name" value="ENTEROCHELIN ESTERASE-RELATED"/>
    <property type="match status" value="1"/>
</dbReference>
<dbReference type="Proteomes" id="UP001642406">
    <property type="component" value="Unassembled WGS sequence"/>
</dbReference>
<accession>A0ABP0C7B4</accession>
<comment type="caution">
    <text evidence="1">The sequence shown here is derived from an EMBL/GenBank/DDBJ whole genome shotgun (WGS) entry which is preliminary data.</text>
</comment>
<evidence type="ECO:0000313" key="1">
    <source>
        <dbReference type="EMBL" id="CAK7227537.1"/>
    </source>
</evidence>
<evidence type="ECO:0000313" key="2">
    <source>
        <dbReference type="Proteomes" id="UP001642406"/>
    </source>
</evidence>
<evidence type="ECO:0008006" key="3">
    <source>
        <dbReference type="Google" id="ProtNLM"/>
    </source>
</evidence>
<reference evidence="1 2" key="1">
    <citation type="submission" date="2024-01" db="EMBL/GenBank/DDBJ databases">
        <authorList>
            <person name="Allen C."/>
            <person name="Tagirdzhanova G."/>
        </authorList>
    </citation>
    <scope>NUCLEOTIDE SEQUENCE [LARGE SCALE GENOMIC DNA]</scope>
</reference>
<dbReference type="InterPro" id="IPR050583">
    <property type="entry name" value="Mycobacterial_A85_antigen"/>
</dbReference>
<sequence>MPPFTPSPEHLEKLNLEWVEPYDADTAPANLTFATYDTPVRGPGTQGSYWYRLPPGYADETNVSTRYPVLYWLHGGMARGSQGAKAVALYTAAMEAGQMPPVILVLPQGLPVGWYLNSIDRKYPIEDVLIKDLLPHVDTTFRTSGVRGIEGFSMGGYGSLHLGLRYHELFLGGGISAIAPAILSSLKDEPQVRIWDTFRGSQAYYDENHPLTLATNKAEALRTAVTSPERETRGLRIRLLSGGDDLRLTDAIARLSSVLDEVGVPHERQDVPGAGHEYDLILAGLGDNAAGFWGRAFGIKGEASAS</sequence>